<protein>
    <recommendedName>
        <fullName evidence="12">Branched-chain amino acid ABC transporter permease</fullName>
    </recommendedName>
</protein>
<evidence type="ECO:0000256" key="4">
    <source>
        <dbReference type="ARBA" id="ARBA00022692"/>
    </source>
</evidence>
<dbReference type="EMBL" id="MZXW01000057">
    <property type="protein sequence ID" value="RXT33367.1"/>
    <property type="molecule type" value="Genomic_DNA"/>
</dbReference>
<evidence type="ECO:0000256" key="2">
    <source>
        <dbReference type="ARBA" id="ARBA00022448"/>
    </source>
</evidence>
<evidence type="ECO:0000256" key="5">
    <source>
        <dbReference type="ARBA" id="ARBA00022970"/>
    </source>
</evidence>
<dbReference type="Pfam" id="PF02653">
    <property type="entry name" value="BPD_transp_2"/>
    <property type="match status" value="1"/>
</dbReference>
<keyword evidence="11" id="KW-1185">Reference proteome</keyword>
<proteinExistence type="inferred from homology"/>
<accession>A0A4Q1UID6</accession>
<evidence type="ECO:0000313" key="10">
    <source>
        <dbReference type="EMBL" id="RXT33367.1"/>
    </source>
</evidence>
<keyword evidence="5" id="KW-0029">Amino-acid transport</keyword>
<dbReference type="InterPro" id="IPR001851">
    <property type="entry name" value="ABC_transp_permease"/>
</dbReference>
<dbReference type="RefSeq" id="WP_129276106.1">
    <property type="nucleotide sequence ID" value="NZ_MZXW01000057.1"/>
</dbReference>
<feature type="transmembrane region" description="Helical" evidence="9">
    <location>
        <begin position="225"/>
        <end position="248"/>
    </location>
</feature>
<dbReference type="OrthoDB" id="9807115at2"/>
<evidence type="ECO:0000256" key="7">
    <source>
        <dbReference type="ARBA" id="ARBA00023136"/>
    </source>
</evidence>
<feature type="transmembrane region" description="Helical" evidence="9">
    <location>
        <begin position="142"/>
        <end position="159"/>
    </location>
</feature>
<keyword evidence="3" id="KW-1003">Cell membrane</keyword>
<keyword evidence="4 9" id="KW-0812">Transmembrane</keyword>
<evidence type="ECO:0000256" key="9">
    <source>
        <dbReference type="SAM" id="Phobius"/>
    </source>
</evidence>
<evidence type="ECO:0000256" key="3">
    <source>
        <dbReference type="ARBA" id="ARBA00022475"/>
    </source>
</evidence>
<feature type="transmembrane region" description="Helical" evidence="9">
    <location>
        <begin position="6"/>
        <end position="30"/>
    </location>
</feature>
<dbReference type="InterPro" id="IPR052157">
    <property type="entry name" value="BCAA_transport_permease"/>
</dbReference>
<evidence type="ECO:0000256" key="1">
    <source>
        <dbReference type="ARBA" id="ARBA00004651"/>
    </source>
</evidence>
<dbReference type="PANTHER" id="PTHR11795:SF445">
    <property type="entry name" value="AMINO ACID ABC TRANSPORTER PERMEASE PROTEIN"/>
    <property type="match status" value="1"/>
</dbReference>
<evidence type="ECO:0000313" key="11">
    <source>
        <dbReference type="Proteomes" id="UP000290819"/>
    </source>
</evidence>
<keyword evidence="7 9" id="KW-0472">Membrane</keyword>
<feature type="transmembrane region" description="Helical" evidence="9">
    <location>
        <begin position="260"/>
        <end position="276"/>
    </location>
</feature>
<dbReference type="CDD" id="cd06582">
    <property type="entry name" value="TM_PBP1_LivH_like"/>
    <property type="match status" value="1"/>
</dbReference>
<dbReference type="GO" id="GO:0006865">
    <property type="term" value="P:amino acid transport"/>
    <property type="evidence" value="ECO:0007669"/>
    <property type="project" value="UniProtKB-KW"/>
</dbReference>
<gene>
    <name evidence="10" type="ORF">B5V03_40635</name>
</gene>
<dbReference type="GO" id="GO:0022857">
    <property type="term" value="F:transmembrane transporter activity"/>
    <property type="evidence" value="ECO:0007669"/>
    <property type="project" value="InterPro"/>
</dbReference>
<keyword evidence="2" id="KW-0813">Transport</keyword>
<comment type="similarity">
    <text evidence="8">Belongs to the binding-protein-dependent transport system permease family. LivHM subfamily.</text>
</comment>
<comment type="caution">
    <text evidence="10">The sequence shown here is derived from an EMBL/GenBank/DDBJ whole genome shotgun (WGS) entry which is preliminary data.</text>
</comment>
<feature type="transmembrane region" description="Helical" evidence="9">
    <location>
        <begin position="65"/>
        <end position="84"/>
    </location>
</feature>
<organism evidence="10 11">
    <name type="scientific">Bradyrhizobium betae</name>
    <dbReference type="NCBI Taxonomy" id="244734"/>
    <lineage>
        <taxon>Bacteria</taxon>
        <taxon>Pseudomonadati</taxon>
        <taxon>Pseudomonadota</taxon>
        <taxon>Alphaproteobacteria</taxon>
        <taxon>Hyphomicrobiales</taxon>
        <taxon>Nitrobacteraceae</taxon>
        <taxon>Bradyrhizobium</taxon>
    </lineage>
</organism>
<comment type="subcellular location">
    <subcellularLocation>
        <location evidence="1">Cell membrane</location>
        <topology evidence="1">Multi-pass membrane protein</topology>
    </subcellularLocation>
</comment>
<dbReference type="Proteomes" id="UP000290819">
    <property type="component" value="Unassembled WGS sequence"/>
</dbReference>
<evidence type="ECO:0000256" key="8">
    <source>
        <dbReference type="ARBA" id="ARBA00037998"/>
    </source>
</evidence>
<keyword evidence="6 9" id="KW-1133">Transmembrane helix</keyword>
<dbReference type="PANTHER" id="PTHR11795">
    <property type="entry name" value="BRANCHED-CHAIN AMINO ACID TRANSPORT SYSTEM PERMEASE PROTEIN LIVH"/>
    <property type="match status" value="1"/>
</dbReference>
<dbReference type="GO" id="GO:0005886">
    <property type="term" value="C:plasma membrane"/>
    <property type="evidence" value="ECO:0007669"/>
    <property type="project" value="UniProtKB-SubCell"/>
</dbReference>
<feature type="transmembrane region" description="Helical" evidence="9">
    <location>
        <begin position="96"/>
        <end position="115"/>
    </location>
</feature>
<evidence type="ECO:0000256" key="6">
    <source>
        <dbReference type="ARBA" id="ARBA00022989"/>
    </source>
</evidence>
<sequence length="286" mass="30086">MDLIPQYIFNGLVVGSSYALIAVGLTAIFGLMEIANFAHGQFYMLGAFFAYTLTRLLGLDFWTGLVGSVMGVMIVGVVLERTLFRILRGASLSSSVLATIALSIFLENLALNVWGPRPQKIPTPFETGSIAFAGVFTTPERLLMLAVTVVIVILLHVGLRHTQTGKAIRATFQQREAAALVGIDIDRLYTLTFAIGAGVAGLAGVLLGTIFVVQPAMGGIATLKAFIVVTLGGISSFAGGIAGGLLLGLAESFGAIISPAYKDAVGFILVMLVLLYKPDGLFGKRS</sequence>
<reference evidence="10 11" key="1">
    <citation type="submission" date="2017-03" db="EMBL/GenBank/DDBJ databases">
        <authorList>
            <person name="Safronova V.I."/>
            <person name="Sazanova A.L."/>
            <person name="Chirak E.R."/>
        </authorList>
    </citation>
    <scope>NUCLEOTIDE SEQUENCE [LARGE SCALE GENOMIC DNA]</scope>
    <source>
        <strain evidence="10 11">Opo-243</strain>
    </source>
</reference>
<dbReference type="AlphaFoldDB" id="A0A4Q1UID6"/>
<evidence type="ECO:0008006" key="12">
    <source>
        <dbReference type="Google" id="ProtNLM"/>
    </source>
</evidence>
<feature type="transmembrane region" description="Helical" evidence="9">
    <location>
        <begin position="188"/>
        <end position="213"/>
    </location>
</feature>
<name>A0A4Q1UID6_9BRAD</name>